<evidence type="ECO:0000256" key="3">
    <source>
        <dbReference type="ARBA" id="ARBA00022833"/>
    </source>
</evidence>
<accession>A0A432W9R8</accession>
<dbReference type="AlphaFoldDB" id="A0A432W9R8"/>
<keyword evidence="3" id="KW-0862">Zinc</keyword>
<dbReference type="SUPFAM" id="SSF57716">
    <property type="entry name" value="Glucocorticoid receptor-like (DNA-binding domain)"/>
    <property type="match status" value="1"/>
</dbReference>
<feature type="zinc finger region" description="dksA C4-type" evidence="4">
    <location>
        <begin position="99"/>
        <end position="123"/>
    </location>
</feature>
<feature type="domain" description="DnaK suppressor protein DksA N-terminal" evidence="7">
    <location>
        <begin position="22"/>
        <end position="91"/>
    </location>
</feature>
<evidence type="ECO:0000259" key="7">
    <source>
        <dbReference type="Pfam" id="PF21157"/>
    </source>
</evidence>
<evidence type="ECO:0000313" key="8">
    <source>
        <dbReference type="EMBL" id="RUO26900.1"/>
    </source>
</evidence>
<dbReference type="PANTHER" id="PTHR33823">
    <property type="entry name" value="RNA POLYMERASE-BINDING TRANSCRIPTION FACTOR DKSA-RELATED"/>
    <property type="match status" value="1"/>
</dbReference>
<dbReference type="PROSITE" id="PS51128">
    <property type="entry name" value="ZF_DKSA_2"/>
    <property type="match status" value="1"/>
</dbReference>
<dbReference type="EMBL" id="PIPL01000001">
    <property type="protein sequence ID" value="RUO26900.1"/>
    <property type="molecule type" value="Genomic_DNA"/>
</dbReference>
<evidence type="ECO:0000256" key="1">
    <source>
        <dbReference type="ARBA" id="ARBA00022723"/>
    </source>
</evidence>
<protein>
    <submittedName>
        <fullName evidence="8">Molecular chaperone DnaK</fullName>
    </submittedName>
</protein>
<keyword evidence="2" id="KW-0863">Zinc-finger</keyword>
<organism evidence="8 9">
    <name type="scientific">Aliidiomarina minuta</name>
    <dbReference type="NCBI Taxonomy" id="880057"/>
    <lineage>
        <taxon>Bacteria</taxon>
        <taxon>Pseudomonadati</taxon>
        <taxon>Pseudomonadota</taxon>
        <taxon>Gammaproteobacteria</taxon>
        <taxon>Alteromonadales</taxon>
        <taxon>Idiomarinaceae</taxon>
        <taxon>Aliidiomarina</taxon>
    </lineage>
</organism>
<dbReference type="GO" id="GO:0008270">
    <property type="term" value="F:zinc ion binding"/>
    <property type="evidence" value="ECO:0007669"/>
    <property type="project" value="UniProtKB-KW"/>
</dbReference>
<reference evidence="8 9" key="1">
    <citation type="journal article" date="2011" name="Front. Microbiol.">
        <title>Genomic signatures of strain selection and enhancement in Bacillus atrophaeus var. globigii, a historical biowarfare simulant.</title>
        <authorList>
            <person name="Gibbons H.S."/>
            <person name="Broomall S.M."/>
            <person name="McNew L.A."/>
            <person name="Daligault H."/>
            <person name="Chapman C."/>
            <person name="Bruce D."/>
            <person name="Karavis M."/>
            <person name="Krepps M."/>
            <person name="McGregor P.A."/>
            <person name="Hong C."/>
            <person name="Park K.H."/>
            <person name="Akmal A."/>
            <person name="Feldman A."/>
            <person name="Lin J.S."/>
            <person name="Chang W.E."/>
            <person name="Higgs B.W."/>
            <person name="Demirev P."/>
            <person name="Lindquist J."/>
            <person name="Liem A."/>
            <person name="Fochler E."/>
            <person name="Read T.D."/>
            <person name="Tapia R."/>
            <person name="Johnson S."/>
            <person name="Bishop-Lilly K.A."/>
            <person name="Detter C."/>
            <person name="Han C."/>
            <person name="Sozhamannan S."/>
            <person name="Rosenzweig C.N."/>
            <person name="Skowronski E.W."/>
        </authorList>
    </citation>
    <scope>NUCLEOTIDE SEQUENCE [LARGE SCALE GENOMIC DNA]</scope>
    <source>
        <strain evidence="8 9">MLST1</strain>
    </source>
</reference>
<gene>
    <name evidence="8" type="ORF">CWE09_09475</name>
</gene>
<evidence type="ECO:0000256" key="2">
    <source>
        <dbReference type="ARBA" id="ARBA00022771"/>
    </source>
</evidence>
<dbReference type="RefSeq" id="WP_126803714.1">
    <property type="nucleotide sequence ID" value="NZ_PIPL01000001.1"/>
</dbReference>
<evidence type="ECO:0000256" key="4">
    <source>
        <dbReference type="PROSITE-ProRule" id="PRU00510"/>
    </source>
</evidence>
<evidence type="ECO:0000313" key="9">
    <source>
        <dbReference type="Proteomes" id="UP000288293"/>
    </source>
</evidence>
<keyword evidence="1" id="KW-0479">Metal-binding</keyword>
<dbReference type="Pfam" id="PF21157">
    <property type="entry name" value="DksA_N"/>
    <property type="match status" value="1"/>
</dbReference>
<comment type="caution">
    <text evidence="8">The sequence shown here is derived from an EMBL/GenBank/DDBJ whole genome shotgun (WGS) entry which is preliminary data.</text>
</comment>
<dbReference type="InterPro" id="IPR000962">
    <property type="entry name" value="Znf_DskA_TraR"/>
</dbReference>
<feature type="region of interest" description="Disordered" evidence="5">
    <location>
        <begin position="40"/>
        <end position="62"/>
    </location>
</feature>
<name>A0A432W9R8_9GAMM</name>
<evidence type="ECO:0000259" key="6">
    <source>
        <dbReference type="Pfam" id="PF01258"/>
    </source>
</evidence>
<dbReference type="SUPFAM" id="SSF109635">
    <property type="entry name" value="DnaK suppressor protein DksA, alpha-hairpin domain"/>
    <property type="match status" value="1"/>
</dbReference>
<dbReference type="Gene3D" id="1.20.120.910">
    <property type="entry name" value="DksA, coiled-coil domain"/>
    <property type="match status" value="1"/>
</dbReference>
<keyword evidence="9" id="KW-1185">Reference proteome</keyword>
<dbReference type="InterPro" id="IPR037187">
    <property type="entry name" value="DnaK_N"/>
</dbReference>
<sequence>MSHLTEKELLAMSEDDYMNQAQLEYFERLLLSQKAATMEEIEEAKTRLGSPPESNDEGDRAQYEEESALLIRLIDRKRRLLPKIDLALTKIHKGTFGYCVETDEPIGIKRLLIRPTAEYSTDAKEIHENREKHFRL</sequence>
<dbReference type="PANTHER" id="PTHR33823:SF2">
    <property type="entry name" value="RNA POLYMERASE-BINDING TRANSCRIPTION FACTOR DKSA"/>
    <property type="match status" value="1"/>
</dbReference>
<dbReference type="OrthoDB" id="9803742at2"/>
<evidence type="ECO:0000256" key="5">
    <source>
        <dbReference type="SAM" id="MobiDB-lite"/>
    </source>
</evidence>
<dbReference type="InterPro" id="IPR048489">
    <property type="entry name" value="DksA_N"/>
</dbReference>
<proteinExistence type="predicted"/>
<feature type="domain" description="Zinc finger DksA/TraR C4-type" evidence="6">
    <location>
        <begin position="94"/>
        <end position="128"/>
    </location>
</feature>
<dbReference type="Proteomes" id="UP000288293">
    <property type="component" value="Unassembled WGS sequence"/>
</dbReference>
<dbReference type="Pfam" id="PF01258">
    <property type="entry name" value="zf-dskA_traR"/>
    <property type="match status" value="1"/>
</dbReference>